<dbReference type="Gene3D" id="3.90.70.10">
    <property type="entry name" value="Cysteine proteinases"/>
    <property type="match status" value="1"/>
</dbReference>
<accession>A0A3A4NLJ9</accession>
<evidence type="ECO:0000259" key="2">
    <source>
        <dbReference type="Pfam" id="PF13529"/>
    </source>
</evidence>
<proteinExistence type="predicted"/>
<feature type="domain" description="Peptidase C39-like" evidence="2">
    <location>
        <begin position="29"/>
        <end position="200"/>
    </location>
</feature>
<dbReference type="Pfam" id="PF11617">
    <property type="entry name" value="Cu-binding_MopE"/>
    <property type="match status" value="4"/>
</dbReference>
<reference evidence="3 4" key="1">
    <citation type="journal article" date="2017" name="ISME J.">
        <title>Energy and carbon metabolisms in a deep terrestrial subsurface fluid microbial community.</title>
        <authorList>
            <person name="Momper L."/>
            <person name="Jungbluth S.P."/>
            <person name="Lee M.D."/>
            <person name="Amend J.P."/>
        </authorList>
    </citation>
    <scope>NUCLEOTIDE SEQUENCE [LARGE SCALE GENOMIC DNA]</scope>
    <source>
        <strain evidence="3">SURF_5</strain>
    </source>
</reference>
<dbReference type="Proteomes" id="UP000265882">
    <property type="component" value="Unassembled WGS sequence"/>
</dbReference>
<feature type="chain" id="PRO_5017341152" description="Peptidase C39-like domain-containing protein" evidence="1">
    <location>
        <begin position="24"/>
        <end position="1235"/>
    </location>
</feature>
<evidence type="ECO:0000313" key="4">
    <source>
        <dbReference type="Proteomes" id="UP000265882"/>
    </source>
</evidence>
<comment type="caution">
    <text evidence="3">The sequence shown here is derived from an EMBL/GenBank/DDBJ whole genome shotgun (WGS) entry which is preliminary data.</text>
</comment>
<gene>
    <name evidence="3" type="ORF">C4520_09570</name>
</gene>
<protein>
    <recommendedName>
        <fullName evidence="2">Peptidase C39-like domain-containing protein</fullName>
    </recommendedName>
</protein>
<sequence length="1235" mass="135734">MRMARSLAAIILFSILSVNTAQAQQCVSLDVPYIHQVLDMERRVFYGCNACGPTCSVMLANYYGLLPDNLSDYKGWYIYNGYDGFKDFSGQDYTARWAYDCDGNESAGAHNYIIVDAGGGYWGTDPTKIASYLSNHSFDVPDSWTYTNLMAEIEQELNEGRPLVGHMKIGLECDDPGAICHYFVIVGTDAPNRIIVNDPYGDYNEPGWGSHYNGQNVIYNISDIGLDMVLPVTPHVRGRYPENPIFKVLSIEEFAITPLYQYQTFQRQDFRNKFKLYYPVTGGVAEYLYENEVCAGETERGWDPAVSPFIVQAYNDHGRAVSLGNVYSDAGYPEQAHTWWNYWIQNFDGGDLGECCIMYKPGALEAFSLHGRFWNKYRYNGGPDMDVGDGVKLGCPTSREFFINGVSIPTQQDFEGGYMIWDGVDVNVFNLACFEIALGGYEDLIISAEAVSPFQAKISVQLDPYGAPFYRLIRNGFAFTPTSDSIIYDNGVKPETEVSYQIAAVDHDGTFLGSSNEAKIIIPEEEPRITVFAEDVGRTYIDIRWEDLSWAPFYETYLNGQAQGPINGADTWSFGPLEPDTSYGIQVVALTATFEEVARSNLLVVKTLSEDPPEPPPPPEPDPEVEFTIISGIGLLEDPPYVTSSVYTAFFEVQYYGSSPKAVDRFQVQAECVDQWGSIYTKNFASHTFVPARVFNPGDTYRYEETNDGWPLPGLPTTNTLEAYVKFSGIAGQYQIVEAAEGATYAFIFETVDPSTLKAQLSTKAVVVSPSPLTNDDNPSLTATISNEDGDADANDFDVVIEADDGQSCTIVVPQLLAGEASALPPCEFDPLSVGSHNFQIAIDPDERVPVYDRAPCYSTVIIEVVLGTTDSDNDGVLDDGDGSTVTGDYPCTGGMVEGCDDNCINTYNPYQEDCNFNGVGDACDTVTPTALEICDGIDNDCNAVTADGIDEPWYNQPTSCGVGQCAAEGDFECQAGVQVDTCTEGVPSIEVCDTLDNDCDGLNDEADDLGYTTCGLGVCEHTIDNCIDGVPQVCDPFEGAGPELCDKLDNDCDGFTTDDGVDEEWYAQQTSCGVGECASTGDLGCQGGEQVDTCDEGQPVPEACVDGLDNDCDGFADRDDPDCPGLTEIYLESPSDQVDLSSPPVFVWSPDGGIENVFAVDFSFSPGFTTYYSTYEHLHLLIRQENWSMPITIWNRIPNNSYVFWRVRGADMNEAPLKLVTSLETRWFHKVPQH</sequence>
<dbReference type="InterPro" id="IPR013783">
    <property type="entry name" value="Ig-like_fold"/>
</dbReference>
<name>A0A3A4NLJ9_ABYX5</name>
<dbReference type="Gene3D" id="2.60.40.10">
    <property type="entry name" value="Immunoglobulins"/>
    <property type="match status" value="1"/>
</dbReference>
<dbReference type="InterPro" id="IPR021655">
    <property type="entry name" value="Put_metal-bd"/>
</dbReference>
<feature type="signal peptide" evidence="1">
    <location>
        <begin position="1"/>
        <end position="23"/>
    </location>
</feature>
<dbReference type="InterPro" id="IPR039564">
    <property type="entry name" value="Peptidase_C39-like"/>
</dbReference>
<keyword evidence="1" id="KW-0732">Signal</keyword>
<dbReference type="EMBL" id="QZKU01000067">
    <property type="protein sequence ID" value="RJP21528.1"/>
    <property type="molecule type" value="Genomic_DNA"/>
</dbReference>
<dbReference type="AlphaFoldDB" id="A0A3A4NLJ9"/>
<organism evidence="3 4">
    <name type="scientific">Abyssobacteria bacterium (strain SURF_5)</name>
    <dbReference type="NCBI Taxonomy" id="2093360"/>
    <lineage>
        <taxon>Bacteria</taxon>
        <taxon>Pseudomonadati</taxon>
        <taxon>Candidatus Hydrogenedentota</taxon>
        <taxon>Candidatus Abyssobacteria</taxon>
    </lineage>
</organism>
<evidence type="ECO:0000313" key="3">
    <source>
        <dbReference type="EMBL" id="RJP21528.1"/>
    </source>
</evidence>
<evidence type="ECO:0000256" key="1">
    <source>
        <dbReference type="SAM" id="SignalP"/>
    </source>
</evidence>
<dbReference type="Pfam" id="PF13529">
    <property type="entry name" value="Peptidase_C39_2"/>
    <property type="match status" value="1"/>
</dbReference>